<dbReference type="Gene3D" id="2.170.130.10">
    <property type="entry name" value="TonB-dependent receptor, plug domain"/>
    <property type="match status" value="1"/>
</dbReference>
<comment type="subcellular location">
    <subcellularLocation>
        <location evidence="1 11">Cell outer membrane</location>
        <topology evidence="1 11">Multi-pass membrane protein</topology>
    </subcellularLocation>
</comment>
<keyword evidence="4 11" id="KW-1134">Transmembrane beta strand</keyword>
<evidence type="ECO:0000256" key="13">
    <source>
        <dbReference type="SAM" id="SignalP"/>
    </source>
</evidence>
<keyword evidence="6 13" id="KW-0732">Signal</keyword>
<comment type="similarity">
    <text evidence="2">Belongs to the TonB-dependent receptor family. Hemoglobin/haptoglobin binding protein subfamily.</text>
</comment>
<evidence type="ECO:0000256" key="1">
    <source>
        <dbReference type="ARBA" id="ARBA00004571"/>
    </source>
</evidence>
<name>A0A833PDR4_ACIBZ</name>
<keyword evidence="8 11" id="KW-0472">Membrane</keyword>
<evidence type="ECO:0000256" key="6">
    <source>
        <dbReference type="ARBA" id="ARBA00022729"/>
    </source>
</evidence>
<evidence type="ECO:0000256" key="5">
    <source>
        <dbReference type="ARBA" id="ARBA00022692"/>
    </source>
</evidence>
<feature type="domain" description="TonB-dependent receptor-like beta-barrel" evidence="14">
    <location>
        <begin position="277"/>
        <end position="714"/>
    </location>
</feature>
<dbReference type="Gene3D" id="2.40.170.20">
    <property type="entry name" value="TonB-dependent receptor, beta-barrel domain"/>
    <property type="match status" value="1"/>
</dbReference>
<evidence type="ECO:0000256" key="10">
    <source>
        <dbReference type="ARBA" id="ARBA00023237"/>
    </source>
</evidence>
<keyword evidence="7 12" id="KW-0798">TonB box</keyword>
<keyword evidence="5 11" id="KW-0812">Transmembrane</keyword>
<organism evidence="16 17">
    <name type="scientific">Acinetobacter bereziniae</name>
    <name type="common">Acinetobacter genomosp. 10</name>
    <dbReference type="NCBI Taxonomy" id="106648"/>
    <lineage>
        <taxon>Bacteria</taxon>
        <taxon>Pseudomonadati</taxon>
        <taxon>Pseudomonadota</taxon>
        <taxon>Gammaproteobacteria</taxon>
        <taxon>Moraxellales</taxon>
        <taxon>Moraxellaceae</taxon>
        <taxon>Acinetobacter</taxon>
    </lineage>
</organism>
<dbReference type="InterPro" id="IPR000531">
    <property type="entry name" value="Beta-barrel_TonB"/>
</dbReference>
<dbReference type="GO" id="GO:0009279">
    <property type="term" value="C:cell outer membrane"/>
    <property type="evidence" value="ECO:0007669"/>
    <property type="project" value="UniProtKB-SubCell"/>
</dbReference>
<feature type="domain" description="TonB-dependent receptor plug" evidence="15">
    <location>
        <begin position="70"/>
        <end position="185"/>
    </location>
</feature>
<dbReference type="CDD" id="cd01347">
    <property type="entry name" value="ligand_gated_channel"/>
    <property type="match status" value="1"/>
</dbReference>
<evidence type="ECO:0000259" key="15">
    <source>
        <dbReference type="Pfam" id="PF07715"/>
    </source>
</evidence>
<gene>
    <name evidence="16" type="ORF">GAK29_02779</name>
</gene>
<feature type="signal peptide" evidence="13">
    <location>
        <begin position="1"/>
        <end position="42"/>
    </location>
</feature>
<evidence type="ECO:0000256" key="8">
    <source>
        <dbReference type="ARBA" id="ARBA00023136"/>
    </source>
</evidence>
<dbReference type="GO" id="GO:0044718">
    <property type="term" value="P:siderophore transmembrane transport"/>
    <property type="evidence" value="ECO:0007669"/>
    <property type="project" value="TreeGrafter"/>
</dbReference>
<accession>A0A833PDR4</accession>
<dbReference type="PANTHER" id="PTHR30069:SF29">
    <property type="entry name" value="HEMOGLOBIN AND HEMOGLOBIN-HAPTOGLOBIN-BINDING PROTEIN 1-RELATED"/>
    <property type="match status" value="1"/>
</dbReference>
<dbReference type="InterPro" id="IPR036942">
    <property type="entry name" value="Beta-barrel_TonB_sf"/>
</dbReference>
<reference evidence="17" key="1">
    <citation type="journal article" date="2020" name="MBio">
        <title>Horizontal gene transfer to a defensive symbiont with a reduced genome amongst a multipartite beetle microbiome.</title>
        <authorList>
            <person name="Waterworth S.C."/>
            <person name="Florez L.V."/>
            <person name="Rees E.R."/>
            <person name="Hertweck C."/>
            <person name="Kaltenpoth M."/>
            <person name="Kwan J.C."/>
        </authorList>
    </citation>
    <scope>NUCLEOTIDE SEQUENCE [LARGE SCALE GENOMIC DNA]</scope>
</reference>
<dbReference type="PROSITE" id="PS52016">
    <property type="entry name" value="TONB_DEPENDENT_REC_3"/>
    <property type="match status" value="1"/>
</dbReference>
<keyword evidence="3 11" id="KW-0813">Transport</keyword>
<dbReference type="AlphaFoldDB" id="A0A833PDR4"/>
<evidence type="ECO:0000259" key="14">
    <source>
        <dbReference type="Pfam" id="PF00593"/>
    </source>
</evidence>
<dbReference type="GO" id="GO:0015344">
    <property type="term" value="F:siderophore uptake transmembrane transporter activity"/>
    <property type="evidence" value="ECO:0007669"/>
    <property type="project" value="TreeGrafter"/>
</dbReference>
<dbReference type="PANTHER" id="PTHR30069">
    <property type="entry name" value="TONB-DEPENDENT OUTER MEMBRANE RECEPTOR"/>
    <property type="match status" value="1"/>
</dbReference>
<evidence type="ECO:0000256" key="2">
    <source>
        <dbReference type="ARBA" id="ARBA00008143"/>
    </source>
</evidence>
<keyword evidence="10 11" id="KW-0998">Cell outer membrane</keyword>
<keyword evidence="9" id="KW-0675">Receptor</keyword>
<sequence length="756" mass="83683">MNANPFELYQTAKSHRLELKPRYLSLCLFALMAAGASSGSFAEERNLEKSKADNQYNFLPTITVYAQYENDAPVSRTSINRENMDQTGVTDMAGIVKYLPLVNAPFSVGGGGTFFDGTGTSSYNIRGIDANRIGLDVDGVDLADATVSTYVPPKSMSKRGAGRDYIEPEMFTTVDIVSGTTDVSTDGIGGRVSFKNKSPEDYLVDGKTVAGTVKVGYSSADQAWLSSVTGAVGNDDVKALVAYAHREGNETKPNSKTPAFPSDWTSDAVLTRLLWNLSDQHQLNFTADYYKKKTDTKDIAANLFSNFKSDARQHQDIDRTQFSILHTYKPNDFLLFDQLNSKIWYQESNNDTETAFMNSATVARDFSTTYKEKNTGLKIDAKKEFKNQKLKYGIAADKKEYASTKVDLRNGQTISSIYQGGYLLNSELKRYSAYASDEFSLDVLGRDLILTPAVRIERQEFRPEITSYSDVQAKDYNYVSPSFSASYQFTPSNYSYLKYSRGNRIPSPTEIGGVYQTTPGNPSYIVIGNSNLKKETSDAFELGLRNTSIDGIKFDVTGFYTKYKDFIDYYNYGTTPQYPYGYYRAENLADAQIWGGELSTRIDLGQFIPNSDGYSLALVAGKTKGSAKNKNGGKSGVNSVQPEKGSLTFAYDDPNKVFGLGMTATAVGGRMATKDVTSYQDDIKYQNVAGYTVFDLSAYWNVNKFTKLNVAFNNMFDKTYWDYAAVGTLTGASQASIIDRAAEPGRNVVASIEFKY</sequence>
<dbReference type="SUPFAM" id="SSF56935">
    <property type="entry name" value="Porins"/>
    <property type="match status" value="1"/>
</dbReference>
<evidence type="ECO:0000313" key="17">
    <source>
        <dbReference type="Proteomes" id="UP000490535"/>
    </source>
</evidence>
<dbReference type="Proteomes" id="UP000490535">
    <property type="component" value="Unassembled WGS sequence"/>
</dbReference>
<comment type="caution">
    <text evidence="16">The sequence shown here is derived from an EMBL/GenBank/DDBJ whole genome shotgun (WGS) entry which is preliminary data.</text>
</comment>
<dbReference type="Pfam" id="PF07715">
    <property type="entry name" value="Plug"/>
    <property type="match status" value="1"/>
</dbReference>
<proteinExistence type="inferred from homology"/>
<dbReference type="Pfam" id="PF00593">
    <property type="entry name" value="TonB_dep_Rec_b-barrel"/>
    <property type="match status" value="1"/>
</dbReference>
<protein>
    <submittedName>
        <fullName evidence="16">Putative hemoglobin and hemoglobin-haptoglobin-binding protein 2</fullName>
    </submittedName>
</protein>
<dbReference type="InterPro" id="IPR039426">
    <property type="entry name" value="TonB-dep_rcpt-like"/>
</dbReference>
<evidence type="ECO:0000256" key="4">
    <source>
        <dbReference type="ARBA" id="ARBA00022452"/>
    </source>
</evidence>
<evidence type="ECO:0000256" key="9">
    <source>
        <dbReference type="ARBA" id="ARBA00023170"/>
    </source>
</evidence>
<evidence type="ECO:0000256" key="7">
    <source>
        <dbReference type="ARBA" id="ARBA00023077"/>
    </source>
</evidence>
<dbReference type="InterPro" id="IPR012910">
    <property type="entry name" value="Plug_dom"/>
</dbReference>
<evidence type="ECO:0000256" key="3">
    <source>
        <dbReference type="ARBA" id="ARBA00022448"/>
    </source>
</evidence>
<evidence type="ECO:0000256" key="11">
    <source>
        <dbReference type="PROSITE-ProRule" id="PRU01360"/>
    </source>
</evidence>
<feature type="chain" id="PRO_5032590205" evidence="13">
    <location>
        <begin position="43"/>
        <end position="756"/>
    </location>
</feature>
<evidence type="ECO:0000313" key="16">
    <source>
        <dbReference type="EMBL" id="KAF1024159.1"/>
    </source>
</evidence>
<dbReference type="InterPro" id="IPR037066">
    <property type="entry name" value="Plug_dom_sf"/>
</dbReference>
<evidence type="ECO:0000256" key="12">
    <source>
        <dbReference type="RuleBase" id="RU003357"/>
    </source>
</evidence>
<dbReference type="EMBL" id="WNDP01000070">
    <property type="protein sequence ID" value="KAF1024159.1"/>
    <property type="molecule type" value="Genomic_DNA"/>
</dbReference>